<dbReference type="PROSITE" id="PS50294">
    <property type="entry name" value="WD_REPEATS_REGION"/>
    <property type="match status" value="1"/>
</dbReference>
<dbReference type="PANTHER" id="PTHR10971">
    <property type="entry name" value="MRNA EXPORT FACTOR AND BUB3"/>
    <property type="match status" value="1"/>
</dbReference>
<proteinExistence type="predicted"/>
<accession>A0A2Z7BDA9</accession>
<evidence type="ECO:0000313" key="5">
    <source>
        <dbReference type="Proteomes" id="UP000250235"/>
    </source>
</evidence>
<dbReference type="Proteomes" id="UP000250235">
    <property type="component" value="Unassembled WGS sequence"/>
</dbReference>
<sequence>MNECCLNPENQIQDAISRIRFSPFSNNLLVSSWDSNLRLYDVDKRELRLEAQTDGAALLDCCFESDARAVSANSDGSVFRYDMHLGTSQRLGHHDDLATCVEYSEETCQIITGGWDKKVMFWDVRSSSSVGLLRNLNVEVESISLSGLRLFVALKSSVHKYDLRYFNLSLQVKELSRDLNVKCVRSNADLEGFAVGSIDGRVDLEYLSKSNSQHEGYTFRCHPKDKKGSRHHVSVNDIAFNPAIYGAFTTGDGKGHAIIWDVLSKKLLMEFPRYPNSVASLAYNRDGQILAIASSFTYHEVDEREEPPQIFLHQMDGTAQRDDIRQDSV</sequence>
<dbReference type="InterPro" id="IPR019775">
    <property type="entry name" value="WD40_repeat_CS"/>
</dbReference>
<dbReference type="PROSITE" id="PS00678">
    <property type="entry name" value="WD_REPEATS_1"/>
    <property type="match status" value="1"/>
</dbReference>
<dbReference type="SMART" id="SM00320">
    <property type="entry name" value="WD40"/>
    <property type="match status" value="5"/>
</dbReference>
<feature type="repeat" description="WD" evidence="3">
    <location>
        <begin position="91"/>
        <end position="132"/>
    </location>
</feature>
<dbReference type="OrthoDB" id="10262475at2759"/>
<dbReference type="EMBL" id="KV006884">
    <property type="protein sequence ID" value="KZV32342.1"/>
    <property type="molecule type" value="Genomic_DNA"/>
</dbReference>
<evidence type="ECO:0000256" key="3">
    <source>
        <dbReference type="PROSITE-ProRule" id="PRU00221"/>
    </source>
</evidence>
<evidence type="ECO:0000256" key="1">
    <source>
        <dbReference type="ARBA" id="ARBA00022574"/>
    </source>
</evidence>
<dbReference type="SUPFAM" id="SSF50978">
    <property type="entry name" value="WD40 repeat-like"/>
    <property type="match status" value="1"/>
</dbReference>
<keyword evidence="1 3" id="KW-0853">WD repeat</keyword>
<name>A0A2Z7BDA9_9LAMI</name>
<dbReference type="PROSITE" id="PS50082">
    <property type="entry name" value="WD_REPEATS_2"/>
    <property type="match status" value="1"/>
</dbReference>
<dbReference type="AlphaFoldDB" id="A0A2Z7BDA9"/>
<protein>
    <submittedName>
        <fullName evidence="4">Uncharacterized protein</fullName>
    </submittedName>
</protein>
<dbReference type="Gene3D" id="2.130.10.10">
    <property type="entry name" value="YVTN repeat-like/Quinoprotein amine dehydrogenase"/>
    <property type="match status" value="1"/>
</dbReference>
<dbReference type="InterPro" id="IPR015943">
    <property type="entry name" value="WD40/YVTN_repeat-like_dom_sf"/>
</dbReference>
<dbReference type="InterPro" id="IPR001680">
    <property type="entry name" value="WD40_rpt"/>
</dbReference>
<evidence type="ECO:0000313" key="4">
    <source>
        <dbReference type="EMBL" id="KZV32342.1"/>
    </source>
</evidence>
<organism evidence="4 5">
    <name type="scientific">Dorcoceras hygrometricum</name>
    <dbReference type="NCBI Taxonomy" id="472368"/>
    <lineage>
        <taxon>Eukaryota</taxon>
        <taxon>Viridiplantae</taxon>
        <taxon>Streptophyta</taxon>
        <taxon>Embryophyta</taxon>
        <taxon>Tracheophyta</taxon>
        <taxon>Spermatophyta</taxon>
        <taxon>Magnoliopsida</taxon>
        <taxon>eudicotyledons</taxon>
        <taxon>Gunneridae</taxon>
        <taxon>Pentapetalae</taxon>
        <taxon>asterids</taxon>
        <taxon>lamiids</taxon>
        <taxon>Lamiales</taxon>
        <taxon>Gesneriaceae</taxon>
        <taxon>Didymocarpoideae</taxon>
        <taxon>Trichosporeae</taxon>
        <taxon>Loxocarpinae</taxon>
        <taxon>Dorcoceras</taxon>
    </lineage>
</organism>
<evidence type="ECO:0000256" key="2">
    <source>
        <dbReference type="ARBA" id="ARBA00022737"/>
    </source>
</evidence>
<keyword evidence="2" id="KW-0677">Repeat</keyword>
<dbReference type="InterPro" id="IPR036322">
    <property type="entry name" value="WD40_repeat_dom_sf"/>
</dbReference>
<gene>
    <name evidence="4" type="ORF">F511_22599</name>
</gene>
<reference evidence="4 5" key="1">
    <citation type="journal article" date="2015" name="Proc. Natl. Acad. Sci. U.S.A.">
        <title>The resurrection genome of Boea hygrometrica: A blueprint for survival of dehydration.</title>
        <authorList>
            <person name="Xiao L."/>
            <person name="Yang G."/>
            <person name="Zhang L."/>
            <person name="Yang X."/>
            <person name="Zhao S."/>
            <person name="Ji Z."/>
            <person name="Zhou Q."/>
            <person name="Hu M."/>
            <person name="Wang Y."/>
            <person name="Chen M."/>
            <person name="Xu Y."/>
            <person name="Jin H."/>
            <person name="Xiao X."/>
            <person name="Hu G."/>
            <person name="Bao F."/>
            <person name="Hu Y."/>
            <person name="Wan P."/>
            <person name="Li L."/>
            <person name="Deng X."/>
            <person name="Kuang T."/>
            <person name="Xiang C."/>
            <person name="Zhu J.K."/>
            <person name="Oliver M.J."/>
            <person name="He Y."/>
        </authorList>
    </citation>
    <scope>NUCLEOTIDE SEQUENCE [LARGE SCALE GENOMIC DNA]</scope>
    <source>
        <strain evidence="5">cv. XS01</strain>
    </source>
</reference>
<dbReference type="Pfam" id="PF00400">
    <property type="entry name" value="WD40"/>
    <property type="match status" value="2"/>
</dbReference>
<keyword evidence="5" id="KW-1185">Reference proteome</keyword>